<dbReference type="SMART" id="SM00448">
    <property type="entry name" value="REC"/>
    <property type="match status" value="1"/>
</dbReference>
<dbReference type="RefSeq" id="YP_009313181.1">
    <property type="nucleotide sequence ID" value="NC_031655.1"/>
</dbReference>
<geneLocation type="chloroplast" evidence="5"/>
<proteinExistence type="predicted"/>
<dbReference type="InterPro" id="IPR050595">
    <property type="entry name" value="Bact_response_regulator"/>
</dbReference>
<feature type="domain" description="Response regulatory" evidence="4">
    <location>
        <begin position="4"/>
        <end position="120"/>
    </location>
</feature>
<dbReference type="PRINTS" id="PR00038">
    <property type="entry name" value="HTHLUXR"/>
</dbReference>
<dbReference type="PANTHER" id="PTHR44591">
    <property type="entry name" value="STRESS RESPONSE REGULATOR PROTEIN 1"/>
    <property type="match status" value="1"/>
</dbReference>
<evidence type="ECO:0008006" key="6">
    <source>
        <dbReference type="Google" id="ProtNLM"/>
    </source>
</evidence>
<organism evidence="5">
    <name type="scientific">Dermonema virens</name>
    <dbReference type="NCBI Taxonomy" id="1077399"/>
    <lineage>
        <taxon>Eukaryota</taxon>
        <taxon>Rhodophyta</taxon>
        <taxon>Florideophyceae</taxon>
        <taxon>Nemaliophycidae</taxon>
        <taxon>Nemaliales</taxon>
        <taxon>Liagoraceae</taxon>
        <taxon>Dermonema</taxon>
    </lineage>
</organism>
<feature type="modified residue" description="4-aspartylphosphate" evidence="2">
    <location>
        <position position="53"/>
    </location>
</feature>
<dbReference type="EMBL" id="LT622863">
    <property type="protein sequence ID" value="SCW21435.1"/>
    <property type="molecule type" value="Genomic_DNA"/>
</dbReference>
<evidence type="ECO:0000256" key="1">
    <source>
        <dbReference type="ARBA" id="ARBA00022553"/>
    </source>
</evidence>
<gene>
    <name evidence="5" type="primary">ycf29</name>
    <name evidence="5" type="ORF">BQ776_222</name>
</gene>
<dbReference type="PROSITE" id="PS00622">
    <property type="entry name" value="HTH_LUXR_1"/>
    <property type="match status" value="1"/>
</dbReference>
<dbReference type="PANTHER" id="PTHR44591:SF3">
    <property type="entry name" value="RESPONSE REGULATORY DOMAIN-CONTAINING PROTEIN"/>
    <property type="match status" value="1"/>
</dbReference>
<evidence type="ECO:0000256" key="2">
    <source>
        <dbReference type="PROSITE-ProRule" id="PRU00169"/>
    </source>
</evidence>
<name>A0A1G4NS43_9FLOR</name>
<evidence type="ECO:0000259" key="3">
    <source>
        <dbReference type="PROSITE" id="PS50043"/>
    </source>
</evidence>
<dbReference type="SUPFAM" id="SSF52172">
    <property type="entry name" value="CheY-like"/>
    <property type="match status" value="1"/>
</dbReference>
<evidence type="ECO:0000313" key="5">
    <source>
        <dbReference type="EMBL" id="SCW21435.1"/>
    </source>
</evidence>
<reference evidence="5" key="1">
    <citation type="submission" date="2016-10" db="EMBL/GenBank/DDBJ databases">
        <title>Chloroplast genomes as a tool to resolve red algal phylogenies: a case study in the Nemaliales.</title>
        <authorList>
            <person name="Costa J.F."/>
            <person name="Lin S.M."/>
            <person name="Macaya E.C."/>
            <person name="Fernandez-Garcia C."/>
            <person name="Verbruggen H."/>
        </authorList>
    </citation>
    <scope>NUCLEOTIDE SEQUENCE</scope>
    <source>
        <strain evidence="5">J.0258</strain>
    </source>
</reference>
<dbReference type="AlphaFoldDB" id="A0A1G4NS43"/>
<sequence length="222" mass="25244">MLAKILLVDDDLTLLSSVSSYLVHEGFSVDTAYTVSLAIKMLTKINYNLIISDIVLPGQNGYSLIDYVHKQNHMVSLPFIFLTAKGMTKDRILGYDLGCHAYLTKPFDPAELVSIIKNILMKEKRKHILNISAQDITSYSDKSSLILEKDEKMISSLTEREKCVLQFVLLGMTNKEIAAKLDVTVRNVEKYVSRLLSKTNTRNRTQLAQYFYNQRVLDNQGE</sequence>
<dbReference type="InterPro" id="IPR001789">
    <property type="entry name" value="Sig_transdc_resp-reg_receiver"/>
</dbReference>
<keyword evidence="5" id="KW-0934">Plastid</keyword>
<dbReference type="GeneID" id="30000203"/>
<dbReference type="CDD" id="cd06170">
    <property type="entry name" value="LuxR_C_like"/>
    <property type="match status" value="1"/>
</dbReference>
<dbReference type="SMART" id="SM00421">
    <property type="entry name" value="HTH_LUXR"/>
    <property type="match status" value="1"/>
</dbReference>
<dbReference type="GO" id="GO:0000160">
    <property type="term" value="P:phosphorelay signal transduction system"/>
    <property type="evidence" value="ECO:0007669"/>
    <property type="project" value="InterPro"/>
</dbReference>
<feature type="domain" description="HTH luxR-type" evidence="3">
    <location>
        <begin position="150"/>
        <end position="215"/>
    </location>
</feature>
<dbReference type="PROSITE" id="PS50043">
    <property type="entry name" value="HTH_LUXR_2"/>
    <property type="match status" value="1"/>
</dbReference>
<reference evidence="5" key="2">
    <citation type="submission" date="2016-10" db="EMBL/GenBank/DDBJ databases">
        <authorList>
            <person name="de Groot N.N."/>
        </authorList>
    </citation>
    <scope>NUCLEOTIDE SEQUENCE</scope>
    <source>
        <strain evidence="5">J.0258</strain>
    </source>
</reference>
<dbReference type="Pfam" id="PF00196">
    <property type="entry name" value="GerE"/>
    <property type="match status" value="1"/>
</dbReference>
<evidence type="ECO:0000259" key="4">
    <source>
        <dbReference type="PROSITE" id="PS50110"/>
    </source>
</evidence>
<dbReference type="InterPro" id="IPR011006">
    <property type="entry name" value="CheY-like_superfamily"/>
</dbReference>
<dbReference type="InterPro" id="IPR036388">
    <property type="entry name" value="WH-like_DNA-bd_sf"/>
</dbReference>
<dbReference type="Gene3D" id="3.40.50.2300">
    <property type="match status" value="1"/>
</dbReference>
<accession>A0A1G4NS43</accession>
<keyword evidence="1 2" id="KW-0597">Phosphoprotein</keyword>
<dbReference type="Gene3D" id="1.10.10.10">
    <property type="entry name" value="Winged helix-like DNA-binding domain superfamily/Winged helix DNA-binding domain"/>
    <property type="match status" value="1"/>
</dbReference>
<protein>
    <recommendedName>
        <fullName evidence="6">TctD-like protein</fullName>
    </recommendedName>
</protein>
<keyword evidence="5" id="KW-0150">Chloroplast</keyword>
<dbReference type="InterPro" id="IPR000792">
    <property type="entry name" value="Tscrpt_reg_LuxR_C"/>
</dbReference>
<dbReference type="PROSITE" id="PS50110">
    <property type="entry name" value="RESPONSE_REGULATORY"/>
    <property type="match status" value="1"/>
</dbReference>
<dbReference type="Pfam" id="PF00072">
    <property type="entry name" value="Response_reg"/>
    <property type="match status" value="1"/>
</dbReference>
<dbReference type="GO" id="GO:0006355">
    <property type="term" value="P:regulation of DNA-templated transcription"/>
    <property type="evidence" value="ECO:0007669"/>
    <property type="project" value="InterPro"/>
</dbReference>